<dbReference type="EMBL" id="BARS01047369">
    <property type="protein sequence ID" value="GAG39258.1"/>
    <property type="molecule type" value="Genomic_DNA"/>
</dbReference>
<organism evidence="3">
    <name type="scientific">marine sediment metagenome</name>
    <dbReference type="NCBI Taxonomy" id="412755"/>
    <lineage>
        <taxon>unclassified sequences</taxon>
        <taxon>metagenomes</taxon>
        <taxon>ecological metagenomes</taxon>
    </lineage>
</organism>
<dbReference type="GO" id="GO:0005737">
    <property type="term" value="C:cytoplasm"/>
    <property type="evidence" value="ECO:0007669"/>
    <property type="project" value="TreeGrafter"/>
</dbReference>
<evidence type="ECO:0000256" key="1">
    <source>
        <dbReference type="ARBA" id="ARBA00022741"/>
    </source>
</evidence>
<name>X0XRH6_9ZZZZ</name>
<dbReference type="PANTHER" id="PTHR16305">
    <property type="entry name" value="TESTICULAR SOLUBLE ADENYLYL CYCLASE"/>
    <property type="match status" value="1"/>
</dbReference>
<gene>
    <name evidence="3" type="ORF">S01H1_71160</name>
</gene>
<keyword evidence="1" id="KW-0547">Nucleotide-binding</keyword>
<proteinExistence type="predicted"/>
<dbReference type="AlphaFoldDB" id="X0XRH6"/>
<dbReference type="PANTHER" id="PTHR16305:SF35">
    <property type="entry name" value="TRANSCRIPTIONAL ACTIVATOR DOMAIN"/>
    <property type="match status" value="1"/>
</dbReference>
<feature type="non-terminal residue" evidence="3">
    <location>
        <position position="1"/>
    </location>
</feature>
<feature type="non-terminal residue" evidence="3">
    <location>
        <position position="245"/>
    </location>
</feature>
<comment type="caution">
    <text evidence="3">The sequence shown here is derived from an EMBL/GenBank/DDBJ whole genome shotgun (WGS) entry which is preliminary data.</text>
</comment>
<dbReference type="GO" id="GO:0005524">
    <property type="term" value="F:ATP binding"/>
    <property type="evidence" value="ECO:0007669"/>
    <property type="project" value="UniProtKB-KW"/>
</dbReference>
<protein>
    <submittedName>
        <fullName evidence="3">Uncharacterized protein</fullName>
    </submittedName>
</protein>
<reference evidence="3" key="1">
    <citation type="journal article" date="2014" name="Front. Microbiol.">
        <title>High frequency of phylogenetically diverse reductive dehalogenase-homologous genes in deep subseafloor sedimentary metagenomes.</title>
        <authorList>
            <person name="Kawai M."/>
            <person name="Futagami T."/>
            <person name="Toyoda A."/>
            <person name="Takaki Y."/>
            <person name="Nishi S."/>
            <person name="Hori S."/>
            <person name="Arai W."/>
            <person name="Tsubouchi T."/>
            <person name="Morono Y."/>
            <person name="Uchiyama I."/>
            <person name="Ito T."/>
            <person name="Fujiyama A."/>
            <person name="Inagaki F."/>
            <person name="Takami H."/>
        </authorList>
    </citation>
    <scope>NUCLEOTIDE SEQUENCE</scope>
    <source>
        <strain evidence="3">Expedition CK06-06</strain>
    </source>
</reference>
<dbReference type="GO" id="GO:0004016">
    <property type="term" value="F:adenylate cyclase activity"/>
    <property type="evidence" value="ECO:0007669"/>
    <property type="project" value="TreeGrafter"/>
</dbReference>
<sequence length="245" mass="27343">EMPLLIVGTYRDVELDVARPLARALEEFLRQRLAHDLALKRLPEAGVEAMLRALSGQQPPAMLVQAVYSETEGNPFFVEEVFHHLAAEGKLLDTEGRWRSDLSIGELEVPRGVRLVIGRRLERVSEDCRRVLTTAAVIGRGFSFELLEALGEVEVDMLLDAVDEAERAHLITSAGDGPEARFTFAHELVRQTLLSGLSLPRRQRMHLRVAEAMERVYARALEEHAADLAHHLYQAGTAADPQKTV</sequence>
<keyword evidence="2" id="KW-0067">ATP-binding</keyword>
<evidence type="ECO:0000313" key="3">
    <source>
        <dbReference type="EMBL" id="GAG39258.1"/>
    </source>
</evidence>
<accession>X0XRH6</accession>
<evidence type="ECO:0000256" key="2">
    <source>
        <dbReference type="ARBA" id="ARBA00022840"/>
    </source>
</evidence>